<reference evidence="16 17" key="1">
    <citation type="submission" date="2023-07" db="EMBL/GenBank/DDBJ databases">
        <title>Genomic Encyclopedia of Type Strains, Phase IV (KMG-IV): sequencing the most valuable type-strain genomes for metagenomic binning, comparative biology and taxonomic classification.</title>
        <authorList>
            <person name="Goeker M."/>
        </authorList>
    </citation>
    <scope>NUCLEOTIDE SEQUENCE [LARGE SCALE GENOMIC DNA]</scope>
    <source>
        <strain evidence="16 17">DSM 23494</strain>
    </source>
</reference>
<dbReference type="InterPro" id="IPR001460">
    <property type="entry name" value="PCN-bd_Tpept"/>
</dbReference>
<keyword evidence="17" id="KW-1185">Reference proteome</keyword>
<dbReference type="Gene3D" id="3.40.710.10">
    <property type="entry name" value="DD-peptidase/beta-lactamase superfamily"/>
    <property type="match status" value="1"/>
</dbReference>
<comment type="subcellular location">
    <subcellularLocation>
        <location evidence="2">Cell membrane</location>
    </subcellularLocation>
    <subcellularLocation>
        <location evidence="1">Membrane</location>
        <topology evidence="1">Single-pass membrane protein</topology>
    </subcellularLocation>
</comment>
<gene>
    <name evidence="16" type="ORF">J2S17_000113</name>
</gene>
<comment type="similarity">
    <text evidence="4">Belongs to the transpeptidase family.</text>
</comment>
<dbReference type="InterPro" id="IPR036138">
    <property type="entry name" value="PBP_dimer_sf"/>
</dbReference>
<dbReference type="SUPFAM" id="SSF56601">
    <property type="entry name" value="beta-lactamase/transpeptidase-like"/>
    <property type="match status" value="1"/>
</dbReference>
<evidence type="ECO:0000256" key="13">
    <source>
        <dbReference type="ARBA" id="ARBA00034000"/>
    </source>
</evidence>
<dbReference type="InterPro" id="IPR050515">
    <property type="entry name" value="Beta-lactam/transpept"/>
</dbReference>
<evidence type="ECO:0000259" key="15">
    <source>
        <dbReference type="Pfam" id="PF03717"/>
    </source>
</evidence>
<evidence type="ECO:0000256" key="11">
    <source>
        <dbReference type="ARBA" id="ARBA00023136"/>
    </source>
</evidence>
<dbReference type="Proteomes" id="UP001238088">
    <property type="component" value="Unassembled WGS sequence"/>
</dbReference>
<accession>A0ABU0AAG6</accession>
<protein>
    <recommendedName>
        <fullName evidence="5">serine-type D-Ala-D-Ala carboxypeptidase</fullName>
        <ecNumber evidence="5">3.4.16.4</ecNumber>
    </recommendedName>
</protein>
<dbReference type="RefSeq" id="WP_307470847.1">
    <property type="nucleotide sequence ID" value="NZ_JAUSUB010000001.1"/>
</dbReference>
<dbReference type="PANTHER" id="PTHR30627:SF2">
    <property type="entry name" value="PEPTIDOGLYCAN D,D-TRANSPEPTIDASE MRDA"/>
    <property type="match status" value="1"/>
</dbReference>
<sequence>MKERKKKKGNYLSLRINIMFFVIFLLFSVLIFRLGMVQIVFGEDYKREIERTVEVPVTTPVPRGKIYDANGKLIVGNNPQKAITYTRSHAVTQKEMIETAKLLAKLIKKDSEEDLKAITQRDRQDFWIIENPELALKKIKEEDKDRLTAQELSKAEYDKQIYDMTRERITEEELNSFSKEELEVLAIFREMSSSIALTPHPIKNKNVEEKEFAIVSENLHVLPGVDTTVDWDRFNAFKDEDGNVTLGSVLGKITTSKEGLPSDMLEYYEARGYSRNDRVGKSYLEMQYEDVLQGQKQIIKNHTDKTGNLIKTEIVRDGKAGKDLVLTTDIEFQQEVEKIIQKRLGNMRASQYYMDRAFVSVMNPKTGEILAMAGKQYVKDKETNKTEINDYALGNMNTSYSMGSTVKGATVLAGYQTGVIQQNTYLYDSPLHFKGTQVKRSWNTSGFGSINELYALRRSSNVYMFLIAMKIGGQPQYVAKAPLSINKIEGINELRRNFNQFGLGVKTGIDLPGEHAGYGGDQIPPEPGKVLDFAIGQYDTYTPLQLVQYISTIANGGYRIQPHIVKEIREPNYENDELGPVYQEIKPTVLNKVDMKDQWINNVKEGFRQVVNHNQGTAYSSIKNKQYKIAGKTGTAQALYDGPLGGHPMLWNLTFAGYAPYDDPEIALSVVVPWASTDKTHINLDIADEVFKAYFDLKEKRAKGDAAKENEEISGDGTE</sequence>
<evidence type="ECO:0000256" key="3">
    <source>
        <dbReference type="ARBA" id="ARBA00004752"/>
    </source>
</evidence>
<keyword evidence="16" id="KW-0132">Cell division</keyword>
<evidence type="ECO:0000256" key="4">
    <source>
        <dbReference type="ARBA" id="ARBA00007171"/>
    </source>
</evidence>
<keyword evidence="10" id="KW-1133">Transmembrane helix</keyword>
<proteinExistence type="inferred from homology"/>
<dbReference type="SUPFAM" id="SSF56519">
    <property type="entry name" value="Penicillin binding protein dimerisation domain"/>
    <property type="match status" value="1"/>
</dbReference>
<feature type="domain" description="Penicillin-binding protein transpeptidase" evidence="14">
    <location>
        <begin position="358"/>
        <end position="693"/>
    </location>
</feature>
<dbReference type="Pfam" id="PF00905">
    <property type="entry name" value="Transpeptidase"/>
    <property type="match status" value="1"/>
</dbReference>
<dbReference type="GO" id="GO:0051301">
    <property type="term" value="P:cell division"/>
    <property type="evidence" value="ECO:0007669"/>
    <property type="project" value="UniProtKB-KW"/>
</dbReference>
<comment type="caution">
    <text evidence="16">The sequence shown here is derived from an EMBL/GenBank/DDBJ whole genome shotgun (WGS) entry which is preliminary data.</text>
</comment>
<dbReference type="Gene3D" id="1.10.10.1230">
    <property type="entry name" value="Penicillin-binding protein, N-terminal non-catalytic domain, head sub-domain"/>
    <property type="match status" value="1"/>
</dbReference>
<keyword evidence="7" id="KW-0812">Transmembrane</keyword>
<evidence type="ECO:0000256" key="12">
    <source>
        <dbReference type="ARBA" id="ARBA00023316"/>
    </source>
</evidence>
<feature type="domain" description="Penicillin-binding protein dimerisation" evidence="15">
    <location>
        <begin position="59"/>
        <end position="312"/>
    </location>
</feature>
<keyword evidence="6" id="KW-1003">Cell membrane</keyword>
<dbReference type="Gene3D" id="3.90.1310.10">
    <property type="entry name" value="Penicillin-binding protein 2a (Domain 2)"/>
    <property type="match status" value="1"/>
</dbReference>
<dbReference type="EMBL" id="JAUSUB010000001">
    <property type="protein sequence ID" value="MDQ0268244.1"/>
    <property type="molecule type" value="Genomic_DNA"/>
</dbReference>
<evidence type="ECO:0000256" key="5">
    <source>
        <dbReference type="ARBA" id="ARBA00012448"/>
    </source>
</evidence>
<evidence type="ECO:0000256" key="7">
    <source>
        <dbReference type="ARBA" id="ARBA00022692"/>
    </source>
</evidence>
<dbReference type="InterPro" id="IPR012338">
    <property type="entry name" value="Beta-lactam/transpept-like"/>
</dbReference>
<name>A0ABU0AAG6_9BACI</name>
<evidence type="ECO:0000313" key="16">
    <source>
        <dbReference type="EMBL" id="MDQ0268244.1"/>
    </source>
</evidence>
<dbReference type="InterPro" id="IPR005311">
    <property type="entry name" value="PBP_dimer"/>
</dbReference>
<evidence type="ECO:0000313" key="17">
    <source>
        <dbReference type="Proteomes" id="UP001238088"/>
    </source>
</evidence>
<dbReference type="Pfam" id="PF03717">
    <property type="entry name" value="PBP_dimer"/>
    <property type="match status" value="1"/>
</dbReference>
<dbReference type="EC" id="3.4.16.4" evidence="5"/>
<evidence type="ECO:0000256" key="8">
    <source>
        <dbReference type="ARBA" id="ARBA00022960"/>
    </source>
</evidence>
<organism evidence="16 17">
    <name type="scientific">Cytobacillus purgationiresistens</name>
    <dbReference type="NCBI Taxonomy" id="863449"/>
    <lineage>
        <taxon>Bacteria</taxon>
        <taxon>Bacillati</taxon>
        <taxon>Bacillota</taxon>
        <taxon>Bacilli</taxon>
        <taxon>Bacillales</taxon>
        <taxon>Bacillaceae</taxon>
        <taxon>Cytobacillus</taxon>
    </lineage>
</organism>
<evidence type="ECO:0000259" key="14">
    <source>
        <dbReference type="Pfam" id="PF00905"/>
    </source>
</evidence>
<evidence type="ECO:0000256" key="9">
    <source>
        <dbReference type="ARBA" id="ARBA00022984"/>
    </source>
</evidence>
<keyword evidence="11" id="KW-0472">Membrane</keyword>
<keyword evidence="9" id="KW-0573">Peptidoglycan synthesis</keyword>
<dbReference type="PANTHER" id="PTHR30627">
    <property type="entry name" value="PEPTIDOGLYCAN D,D-TRANSPEPTIDASE"/>
    <property type="match status" value="1"/>
</dbReference>
<evidence type="ECO:0000256" key="1">
    <source>
        <dbReference type="ARBA" id="ARBA00004167"/>
    </source>
</evidence>
<keyword evidence="12" id="KW-0961">Cell wall biogenesis/degradation</keyword>
<evidence type="ECO:0000256" key="6">
    <source>
        <dbReference type="ARBA" id="ARBA00022475"/>
    </source>
</evidence>
<comment type="pathway">
    <text evidence="3">Cell wall biogenesis; peptidoglycan biosynthesis.</text>
</comment>
<keyword evidence="16" id="KW-0131">Cell cycle</keyword>
<evidence type="ECO:0000256" key="10">
    <source>
        <dbReference type="ARBA" id="ARBA00022989"/>
    </source>
</evidence>
<comment type="catalytic activity">
    <reaction evidence="13">
        <text>Preferential cleavage: (Ac)2-L-Lys-D-Ala-|-D-Ala. Also transpeptidation of peptidyl-alanyl moieties that are N-acyl substituents of D-alanine.</text>
        <dbReference type="EC" id="3.4.16.4"/>
    </reaction>
</comment>
<evidence type="ECO:0000256" key="2">
    <source>
        <dbReference type="ARBA" id="ARBA00004236"/>
    </source>
</evidence>
<keyword evidence="8" id="KW-0133">Cell shape</keyword>